<dbReference type="Proteomes" id="UP000517106">
    <property type="component" value="Unassembled WGS sequence"/>
</dbReference>
<dbReference type="InterPro" id="IPR024463">
    <property type="entry name" value="Transposase_TnpC_homeodom"/>
</dbReference>
<dbReference type="InterPro" id="IPR039552">
    <property type="entry name" value="IS66_C"/>
</dbReference>
<dbReference type="EMBL" id="JACIVA010000037">
    <property type="protein sequence ID" value="MBB1096794.1"/>
    <property type="molecule type" value="Genomic_DNA"/>
</dbReference>
<dbReference type="Pfam" id="PF03050">
    <property type="entry name" value="DDE_Tnp_IS66"/>
    <property type="match status" value="1"/>
</dbReference>
<proteinExistence type="predicted"/>
<dbReference type="InterPro" id="IPR004291">
    <property type="entry name" value="Transposase_IS66_central"/>
</dbReference>
<dbReference type="PANTHER" id="PTHR33678:SF2">
    <property type="match status" value="1"/>
</dbReference>
<dbReference type="RefSeq" id="WP_182595405.1">
    <property type="nucleotide sequence ID" value="NZ_JACIVA010000037.1"/>
</dbReference>
<feature type="domain" description="Transposase IS66 C-terminal" evidence="5">
    <location>
        <begin position="466"/>
        <end position="503"/>
    </location>
</feature>
<sequence>MNKDLAEENRELKQQVKALREQVNKLTAIIKLQQNQMFGKKTEVIDKVVEGQQSLFSDQDLEQLQDNDVSITEVIEQTPRKVVRHRKPKASGQRTTFLNTLPQVNHVIHLESNLCPDCHQEMNLIGKHLYSREPKLKPAELLCVNYYQESYRCNKCCHQGGDKIFSSKMPQSLLPHSYFSGSILAKVAEYKFNLALPFHRQIKLWQALGLPVKGRQLATNIIKVSQTYLEPLYQHLLNLTKQEPVVHMDETPFKVIDERNETSYFWVTRTTKEFSKHQIAMFHYFNTRSGKIIGKLIGHDYGGIIMCDGYCGYSNRLYPRAKFGSCLVHIRREFYRITRLLKKDQLKHSKAYQVLKLMRPIFYYENRLKYHNQLEKLQQRRLLVKPLVDQLYCYLEAINFPQGKLKAAINNALKLKERVYRIFENGQVPLTNNPVEQTIRPSTLIRKNSLFAKSIGGAQASAVFYSLTATAKLNHLNLYKYFEYLFDHLPNRKNEGLEAYLPWAKQVQENCHE</sequence>
<evidence type="ECO:0000313" key="7">
    <source>
        <dbReference type="Proteomes" id="UP000517106"/>
    </source>
</evidence>
<dbReference type="InterPro" id="IPR052344">
    <property type="entry name" value="Transposase-related"/>
</dbReference>
<organism evidence="6 7">
    <name type="scientific">Limosilactobacillus rudii</name>
    <dbReference type="NCBI Taxonomy" id="2759755"/>
    <lineage>
        <taxon>Bacteria</taxon>
        <taxon>Bacillati</taxon>
        <taxon>Bacillota</taxon>
        <taxon>Bacilli</taxon>
        <taxon>Lactobacillales</taxon>
        <taxon>Lactobacillaceae</taxon>
        <taxon>Limosilactobacillus</taxon>
    </lineage>
</organism>
<protein>
    <submittedName>
        <fullName evidence="6">IS66 family transposase</fullName>
    </submittedName>
</protein>
<comment type="caution">
    <text evidence="6">The sequence shown here is derived from an EMBL/GenBank/DDBJ whole genome shotgun (WGS) entry which is preliminary data.</text>
</comment>
<evidence type="ECO:0000256" key="1">
    <source>
        <dbReference type="SAM" id="Coils"/>
    </source>
</evidence>
<feature type="coiled-coil region" evidence="1">
    <location>
        <begin position="2"/>
        <end position="36"/>
    </location>
</feature>
<keyword evidence="7" id="KW-1185">Reference proteome</keyword>
<gene>
    <name evidence="6" type="ORF">H5S09_02360</name>
</gene>
<dbReference type="InterPro" id="IPR024474">
    <property type="entry name" value="Znf_dom_IS66"/>
</dbReference>
<accession>A0A7W3YLU9</accession>
<evidence type="ECO:0000259" key="5">
    <source>
        <dbReference type="Pfam" id="PF13817"/>
    </source>
</evidence>
<evidence type="ECO:0000259" key="3">
    <source>
        <dbReference type="Pfam" id="PF13005"/>
    </source>
</evidence>
<dbReference type="Pfam" id="PF13005">
    <property type="entry name" value="zf-IS66"/>
    <property type="match status" value="1"/>
</dbReference>
<dbReference type="PANTHER" id="PTHR33678">
    <property type="entry name" value="BLL1576 PROTEIN"/>
    <property type="match status" value="1"/>
</dbReference>
<dbReference type="Pfam" id="PF13007">
    <property type="entry name" value="LZ_Tnp_IS66"/>
    <property type="match status" value="1"/>
</dbReference>
<evidence type="ECO:0000313" key="6">
    <source>
        <dbReference type="EMBL" id="MBB1096794.1"/>
    </source>
</evidence>
<dbReference type="NCBIfam" id="NF033517">
    <property type="entry name" value="transpos_IS66"/>
    <property type="match status" value="1"/>
</dbReference>
<evidence type="ECO:0000259" key="2">
    <source>
        <dbReference type="Pfam" id="PF03050"/>
    </source>
</evidence>
<evidence type="ECO:0000259" key="4">
    <source>
        <dbReference type="Pfam" id="PF13007"/>
    </source>
</evidence>
<reference evidence="6 7" key="1">
    <citation type="submission" date="2020-07" db="EMBL/GenBank/DDBJ databases">
        <title>Description of Limosilactobacillus balticus sp. nov., Limosilactobacillus agrestis sp. nov., Limosilactobacillus albertensis sp. nov., Limosilactobacillus rudii sp. nov., Limosilactobacillus fastidiosus sp. nov., five novel Limosilactobacillus species isolated from the vertebrate gastrointestinal tract, and proposal of 6 subspecies of Limosilactobacillus reuteri adapted to the gastrointestinal tract of specific vertebrate hosts.</title>
        <authorList>
            <person name="Li F."/>
            <person name="Cheng C."/>
            <person name="Zheng J."/>
            <person name="Quevedo R.M."/>
            <person name="Li J."/>
            <person name="Roos S."/>
            <person name="Gaenzle M.G."/>
            <person name="Walter J."/>
        </authorList>
    </citation>
    <scope>NUCLEOTIDE SEQUENCE [LARGE SCALE GENOMIC DNA]</scope>
    <source>
        <strain evidence="6 7">STM2_1</strain>
    </source>
</reference>
<feature type="domain" description="Transposase IS66 central" evidence="2">
    <location>
        <begin position="176"/>
        <end position="460"/>
    </location>
</feature>
<feature type="domain" description="Transposase TnpC homeodomain" evidence="4">
    <location>
        <begin position="26"/>
        <end position="104"/>
    </location>
</feature>
<feature type="domain" description="Transposase IS66 zinc-finger binding" evidence="3">
    <location>
        <begin position="115"/>
        <end position="157"/>
    </location>
</feature>
<keyword evidence="1" id="KW-0175">Coiled coil</keyword>
<dbReference type="AlphaFoldDB" id="A0A7W3YLU9"/>
<name>A0A7W3YLU9_9LACO</name>
<dbReference type="Pfam" id="PF13817">
    <property type="entry name" value="DDE_Tnp_IS66_C"/>
    <property type="match status" value="1"/>
</dbReference>